<reference evidence="2" key="1">
    <citation type="submission" date="2021-02" db="EMBL/GenBank/DDBJ databases">
        <authorList>
            <person name="Nowell W R."/>
        </authorList>
    </citation>
    <scope>NUCLEOTIDE SEQUENCE</scope>
</reference>
<dbReference type="SUPFAM" id="SSF57756">
    <property type="entry name" value="Retrovirus zinc finger-like domains"/>
    <property type="match status" value="1"/>
</dbReference>
<dbReference type="GO" id="GO:0003676">
    <property type="term" value="F:nucleic acid binding"/>
    <property type="evidence" value="ECO:0007669"/>
    <property type="project" value="InterPro"/>
</dbReference>
<dbReference type="InterPro" id="IPR044929">
    <property type="entry name" value="DNA/RNA_non-sp_Endonuclease_sf"/>
</dbReference>
<dbReference type="GO" id="GO:0008270">
    <property type="term" value="F:zinc ion binding"/>
    <property type="evidence" value="ECO:0007669"/>
    <property type="project" value="InterPro"/>
</dbReference>
<protein>
    <recommendedName>
        <fullName evidence="1">Type VII secretion system protein EssD-like domain-containing protein</fullName>
    </recommendedName>
</protein>
<dbReference type="InterPro" id="IPR044927">
    <property type="entry name" value="Endonuclea_NS_2"/>
</dbReference>
<evidence type="ECO:0000313" key="3">
    <source>
        <dbReference type="Proteomes" id="UP000663848"/>
    </source>
</evidence>
<accession>A0A821GG67</accession>
<evidence type="ECO:0000313" key="2">
    <source>
        <dbReference type="EMBL" id="CAF4665719.1"/>
    </source>
</evidence>
<dbReference type="AlphaFoldDB" id="A0A821GG67"/>
<dbReference type="Gene3D" id="3.40.570.10">
    <property type="entry name" value="Extracellular Endonuclease, subunit A"/>
    <property type="match status" value="1"/>
</dbReference>
<dbReference type="InterPro" id="IPR036875">
    <property type="entry name" value="Znf_CCHC_sf"/>
</dbReference>
<proteinExistence type="predicted"/>
<gene>
    <name evidence="2" type="ORF">QYT958_LOCUS15754</name>
</gene>
<sequence>MFDALIEIYPIEKNIKFSFRILYVDEDGNPTKSYSLGPGGRVESVDATITSENLREGPRSGRGYSNDVGKTIRSSDGYLEKDEVGHLIGDAIGGPRNKIYNFIPQSPKSNKSYYNHNEKITSDYLKSQHEQGNDSAWVKTKIKLYYHDANRNRPTYISNSTEHNVQPHMALFSSPSCLPRTQQTSPILNSRTSANSVTCWRYHETGHYSSECPLNETEYSLETPMTAKQPLSGRSNA</sequence>
<dbReference type="Proteomes" id="UP000663848">
    <property type="component" value="Unassembled WGS sequence"/>
</dbReference>
<feature type="domain" description="Type VII secretion system protein EssD-like" evidence="1">
    <location>
        <begin position="33"/>
        <end position="158"/>
    </location>
</feature>
<evidence type="ECO:0000259" key="1">
    <source>
        <dbReference type="Pfam" id="PF13930"/>
    </source>
</evidence>
<name>A0A821GG67_9BILA</name>
<organism evidence="2 3">
    <name type="scientific">Rotaria socialis</name>
    <dbReference type="NCBI Taxonomy" id="392032"/>
    <lineage>
        <taxon>Eukaryota</taxon>
        <taxon>Metazoa</taxon>
        <taxon>Spiralia</taxon>
        <taxon>Gnathifera</taxon>
        <taxon>Rotifera</taxon>
        <taxon>Eurotatoria</taxon>
        <taxon>Bdelloidea</taxon>
        <taxon>Philodinida</taxon>
        <taxon>Philodinidae</taxon>
        <taxon>Rotaria</taxon>
    </lineage>
</organism>
<dbReference type="EMBL" id="CAJOBR010002221">
    <property type="protein sequence ID" value="CAF4665719.1"/>
    <property type="molecule type" value="Genomic_DNA"/>
</dbReference>
<dbReference type="Pfam" id="PF13930">
    <property type="entry name" value="Endonuclea_NS_2"/>
    <property type="match status" value="1"/>
</dbReference>
<comment type="caution">
    <text evidence="2">The sequence shown here is derived from an EMBL/GenBank/DDBJ whole genome shotgun (WGS) entry which is preliminary data.</text>
</comment>